<dbReference type="PRINTS" id="PR00837">
    <property type="entry name" value="V5TPXLIKE"/>
</dbReference>
<dbReference type="RefSeq" id="XP_024507452.1">
    <property type="nucleotide sequence ID" value="XM_024654042.1"/>
</dbReference>
<evidence type="ECO:0000313" key="4">
    <source>
        <dbReference type="Proteomes" id="UP000035682"/>
    </source>
</evidence>
<dbReference type="Proteomes" id="UP000035682">
    <property type="component" value="Unplaced"/>
</dbReference>
<dbReference type="STRING" id="34506.A0A090LET8"/>
<keyword evidence="4" id="KW-1185">Reference proteome</keyword>
<keyword evidence="1" id="KW-1133">Transmembrane helix</keyword>
<dbReference type="GeneID" id="36380622"/>
<proteinExistence type="predicted"/>
<dbReference type="WormBase" id="SRAE_2000291000">
    <property type="protein sequence ID" value="SRP10927"/>
    <property type="gene ID" value="WBGene00263129"/>
</dbReference>
<dbReference type="GO" id="GO:0005576">
    <property type="term" value="C:extracellular region"/>
    <property type="evidence" value="ECO:0007669"/>
    <property type="project" value="InterPro"/>
</dbReference>
<dbReference type="WBParaSite" id="SRAE_2000291000.1">
    <property type="protein sequence ID" value="SRAE_2000291000.1"/>
    <property type="gene ID" value="WBGene00263129"/>
</dbReference>
<dbReference type="OrthoDB" id="337038at2759"/>
<dbReference type="PANTHER" id="PTHR10334">
    <property type="entry name" value="CYSTEINE-RICH SECRETORY PROTEIN-RELATED"/>
    <property type="match status" value="1"/>
</dbReference>
<feature type="domain" description="SCP" evidence="2">
    <location>
        <begin position="102"/>
        <end position="250"/>
    </location>
</feature>
<name>A0A090LET8_STRRB</name>
<gene>
    <name evidence="3 5 6" type="ORF">SRAE_2000291000</name>
</gene>
<sequence length="259" mass="31151">MLFYIGTYWSLFIIFLNNLYITTNGLNEVSRIKYFDNEKGYNYPYLKISKKYKNQSSRRKVIVERLRLLRRHLLSQNRFPLKKKSIIQQNNLVPETNFDVEKFKRVFVIKHNLIRIKHHVQSLGISKELENEAQRYADKLASINNGLRHDRNNIHHGENLYYGTFRELPKEEDLSESILDKFYTEIKYYNYKSFNPQDHHKYGHFTQMIWKSTTEIGVGVEFAKKYIHKGLTKTRIYVVVRYNPEGNILSEKEFRKNVL</sequence>
<organism evidence="3">
    <name type="scientific">Strongyloides ratti</name>
    <name type="common">Parasitic roundworm</name>
    <dbReference type="NCBI Taxonomy" id="34506"/>
    <lineage>
        <taxon>Eukaryota</taxon>
        <taxon>Metazoa</taxon>
        <taxon>Ecdysozoa</taxon>
        <taxon>Nematoda</taxon>
        <taxon>Chromadorea</taxon>
        <taxon>Rhabditida</taxon>
        <taxon>Tylenchina</taxon>
        <taxon>Panagrolaimomorpha</taxon>
        <taxon>Strongyloidoidea</taxon>
        <taxon>Strongyloididae</taxon>
        <taxon>Strongyloides</taxon>
    </lineage>
</organism>
<keyword evidence="1" id="KW-0812">Transmembrane</keyword>
<protein>
    <submittedName>
        <fullName evidence="3 5">CAP domain-containing protein</fullName>
    </submittedName>
</protein>
<dbReference type="InterPro" id="IPR018244">
    <property type="entry name" value="Allrgn_V5/Tpx1_CS"/>
</dbReference>
<dbReference type="SUPFAM" id="SSF55797">
    <property type="entry name" value="PR-1-like"/>
    <property type="match status" value="1"/>
</dbReference>
<dbReference type="InterPro" id="IPR034113">
    <property type="entry name" value="SCP_GAPR1-like"/>
</dbReference>
<evidence type="ECO:0000313" key="6">
    <source>
        <dbReference type="WormBase" id="SRAE_2000291000"/>
    </source>
</evidence>
<dbReference type="InterPro" id="IPR014044">
    <property type="entry name" value="CAP_dom"/>
</dbReference>
<dbReference type="InterPro" id="IPR001283">
    <property type="entry name" value="CRISP-related"/>
</dbReference>
<dbReference type="SMART" id="SM00198">
    <property type="entry name" value="SCP"/>
    <property type="match status" value="1"/>
</dbReference>
<evidence type="ECO:0000313" key="5">
    <source>
        <dbReference type="WBParaSite" id="SRAE_2000291000.1"/>
    </source>
</evidence>
<dbReference type="CDD" id="cd05382">
    <property type="entry name" value="CAP_GAPR1-like"/>
    <property type="match status" value="1"/>
</dbReference>
<dbReference type="Gene3D" id="3.40.33.10">
    <property type="entry name" value="CAP"/>
    <property type="match status" value="1"/>
</dbReference>
<accession>A0A090LET8</accession>
<dbReference type="EMBL" id="LN609529">
    <property type="protein sequence ID" value="CEF68252.1"/>
    <property type="molecule type" value="Genomic_DNA"/>
</dbReference>
<dbReference type="AlphaFoldDB" id="A0A090LET8"/>
<dbReference type="CTD" id="36380622"/>
<evidence type="ECO:0000259" key="2">
    <source>
        <dbReference type="SMART" id="SM00198"/>
    </source>
</evidence>
<keyword evidence="1" id="KW-0472">Membrane</keyword>
<feature type="transmembrane region" description="Helical" evidence="1">
    <location>
        <begin position="6"/>
        <end position="23"/>
    </location>
</feature>
<reference evidence="5" key="2">
    <citation type="submission" date="2020-12" db="UniProtKB">
        <authorList>
            <consortium name="WormBaseParasite"/>
        </authorList>
    </citation>
    <scope>IDENTIFICATION</scope>
</reference>
<evidence type="ECO:0000256" key="1">
    <source>
        <dbReference type="SAM" id="Phobius"/>
    </source>
</evidence>
<dbReference type="Pfam" id="PF00188">
    <property type="entry name" value="CAP"/>
    <property type="match status" value="1"/>
</dbReference>
<evidence type="ECO:0000313" key="3">
    <source>
        <dbReference type="EMBL" id="CEF68252.1"/>
    </source>
</evidence>
<dbReference type="InterPro" id="IPR035940">
    <property type="entry name" value="CAP_sf"/>
</dbReference>
<dbReference type="PROSITE" id="PS01009">
    <property type="entry name" value="CRISP_1"/>
    <property type="match status" value="1"/>
</dbReference>
<reference evidence="3 4" key="1">
    <citation type="submission" date="2014-09" db="EMBL/GenBank/DDBJ databases">
        <authorList>
            <person name="Martin A.A."/>
        </authorList>
    </citation>
    <scope>NUCLEOTIDE SEQUENCE</scope>
    <source>
        <strain evidence="4">ED321</strain>
        <strain evidence="3">ED321 Heterogonic</strain>
    </source>
</reference>